<dbReference type="OrthoDB" id="9177993at2"/>
<dbReference type="Proteomes" id="UP000285575">
    <property type="component" value="Unassembled WGS sequence"/>
</dbReference>
<sequence>MTETIIVLATTFAGFLLIDPFFGGALTKATIAKWPLIALGFGSLAFHLVGRALTDPRRLRLAFSEVLHDWWPIILLAFFITLGSAYARFADSIRESFLGMGLGMFFLPLLAVAVRASRHPVGFMQGLAAAHVLTVLGMMVVLFADLHVFHEEIFVAVPLGAYLLVARPVKLWRLLLGFAAMFACLFSFKNTTFLILLAVLACCGLVWIQRLLRRHNRMGVVAAVYFLLPVLLLGVAALFWLWWTNRTELPSGNVQYRTEMYGIAWRRFLESPLWGTGFTDSSVVYFELYRVATRVQTLPTHSDILDLLAHGGLIAFTLWGLTVWRLFSISMAAARQLAAAPAGDPNRAWRWLFVLGLVQLGALITYAVNPPMINPVHAYWMWGAAGVMWALHRQLVAPLAAPAPVQHLVPRHLQFSRWALLRAGWRWLMAAARRRRAA</sequence>
<evidence type="ECO:0000313" key="7">
    <source>
        <dbReference type="EMBL" id="RVU44334.1"/>
    </source>
</evidence>
<dbReference type="RefSeq" id="WP_128229882.1">
    <property type="nucleotide sequence ID" value="NZ_SACR01000005.1"/>
</dbReference>
<evidence type="ECO:0000259" key="6">
    <source>
        <dbReference type="Pfam" id="PF04932"/>
    </source>
</evidence>
<protein>
    <submittedName>
        <fullName evidence="7">O-antigen ligase domain-containing protein</fullName>
    </submittedName>
</protein>
<organism evidence="7 8">
    <name type="scientific">Rubrivivax rivuli</name>
    <dbReference type="NCBI Taxonomy" id="1862385"/>
    <lineage>
        <taxon>Bacteria</taxon>
        <taxon>Pseudomonadati</taxon>
        <taxon>Pseudomonadota</taxon>
        <taxon>Betaproteobacteria</taxon>
        <taxon>Burkholderiales</taxon>
        <taxon>Sphaerotilaceae</taxon>
        <taxon>Rubrivivax</taxon>
    </lineage>
</organism>
<feature type="transmembrane region" description="Helical" evidence="5">
    <location>
        <begin position="219"/>
        <end position="243"/>
    </location>
</feature>
<evidence type="ECO:0000256" key="5">
    <source>
        <dbReference type="SAM" id="Phobius"/>
    </source>
</evidence>
<keyword evidence="4 5" id="KW-0472">Membrane</keyword>
<evidence type="ECO:0000256" key="4">
    <source>
        <dbReference type="ARBA" id="ARBA00023136"/>
    </source>
</evidence>
<comment type="subcellular location">
    <subcellularLocation>
        <location evidence="1">Membrane</location>
        <topology evidence="1">Multi-pass membrane protein</topology>
    </subcellularLocation>
</comment>
<keyword evidence="8" id="KW-1185">Reference proteome</keyword>
<evidence type="ECO:0000256" key="1">
    <source>
        <dbReference type="ARBA" id="ARBA00004141"/>
    </source>
</evidence>
<evidence type="ECO:0000313" key="8">
    <source>
        <dbReference type="Proteomes" id="UP000285575"/>
    </source>
</evidence>
<feature type="transmembrane region" description="Helical" evidence="5">
    <location>
        <begin position="70"/>
        <end position="90"/>
    </location>
</feature>
<accession>A0A437RCD3</accession>
<feature type="transmembrane region" description="Helical" evidence="5">
    <location>
        <begin position="307"/>
        <end position="327"/>
    </location>
</feature>
<gene>
    <name evidence="7" type="ORF">EOE66_16780</name>
</gene>
<feature type="transmembrane region" description="Helical" evidence="5">
    <location>
        <begin position="348"/>
        <end position="368"/>
    </location>
</feature>
<dbReference type="GO" id="GO:0016874">
    <property type="term" value="F:ligase activity"/>
    <property type="evidence" value="ECO:0007669"/>
    <property type="project" value="UniProtKB-KW"/>
</dbReference>
<evidence type="ECO:0000256" key="2">
    <source>
        <dbReference type="ARBA" id="ARBA00022692"/>
    </source>
</evidence>
<keyword evidence="2 5" id="KW-0812">Transmembrane</keyword>
<feature type="transmembrane region" description="Helical" evidence="5">
    <location>
        <begin position="97"/>
        <end position="116"/>
    </location>
</feature>
<dbReference type="Pfam" id="PF04932">
    <property type="entry name" value="Wzy_C"/>
    <property type="match status" value="1"/>
</dbReference>
<feature type="transmembrane region" description="Helical" evidence="5">
    <location>
        <begin position="6"/>
        <end position="27"/>
    </location>
</feature>
<evidence type="ECO:0000256" key="3">
    <source>
        <dbReference type="ARBA" id="ARBA00022989"/>
    </source>
</evidence>
<feature type="transmembrane region" description="Helical" evidence="5">
    <location>
        <begin position="380"/>
        <end position="401"/>
    </location>
</feature>
<keyword evidence="7" id="KW-0436">Ligase</keyword>
<reference evidence="7 8" key="1">
    <citation type="submission" date="2019-01" db="EMBL/GenBank/DDBJ databases">
        <authorList>
            <person name="Chen W.-M."/>
        </authorList>
    </citation>
    <scope>NUCLEOTIDE SEQUENCE [LARGE SCALE GENOMIC DNA]</scope>
    <source>
        <strain evidence="7 8">KYPY4</strain>
    </source>
</reference>
<proteinExistence type="predicted"/>
<feature type="transmembrane region" description="Helical" evidence="5">
    <location>
        <begin position="34"/>
        <end position="50"/>
    </location>
</feature>
<dbReference type="EMBL" id="SACR01000005">
    <property type="protein sequence ID" value="RVU44334.1"/>
    <property type="molecule type" value="Genomic_DNA"/>
</dbReference>
<dbReference type="AlphaFoldDB" id="A0A437RCD3"/>
<comment type="caution">
    <text evidence="7">The sequence shown here is derived from an EMBL/GenBank/DDBJ whole genome shotgun (WGS) entry which is preliminary data.</text>
</comment>
<feature type="transmembrane region" description="Helical" evidence="5">
    <location>
        <begin position="194"/>
        <end position="212"/>
    </location>
</feature>
<feature type="transmembrane region" description="Helical" evidence="5">
    <location>
        <begin position="128"/>
        <end position="150"/>
    </location>
</feature>
<keyword evidence="3 5" id="KW-1133">Transmembrane helix</keyword>
<dbReference type="InterPro" id="IPR007016">
    <property type="entry name" value="O-antigen_ligase-rel_domated"/>
</dbReference>
<feature type="domain" description="O-antigen ligase-related" evidence="6">
    <location>
        <begin position="178"/>
        <end position="319"/>
    </location>
</feature>
<dbReference type="GO" id="GO:0016020">
    <property type="term" value="C:membrane"/>
    <property type="evidence" value="ECO:0007669"/>
    <property type="project" value="UniProtKB-SubCell"/>
</dbReference>
<name>A0A437RCD3_9BURK</name>